<feature type="domain" description="NADP-dependent oxidoreductase" evidence="2">
    <location>
        <begin position="16"/>
        <end position="302"/>
    </location>
</feature>
<name>A0ABV8RMV4_9SPHN</name>
<dbReference type="PRINTS" id="PR00069">
    <property type="entry name" value="ALDKETRDTASE"/>
</dbReference>
<sequence length="331" mass="36394">MPIASRSISGRTVNPVGLGCMSLSWAYGTPPSDEDGARLLNRALELGYNHLDTARIYGLGHNETLIGQTLADRRDQFFLASKTGIIVDGDKRRIDCRPETIRAALETSLDLLKTDRIDLYYLHRRDFTVPIEESVGALADLVREGKIGAIGLSEMSAETLRAAHAVHPIAAMQTEYSLMTRNPEIAVLEACRELGTTFVAFSPVARGALANGIGSDGELGEKDLRRNMPRFTGDNWRANRVLIDKFNAVAAREGVTPAQLSLAWVLAQGDHIVTIPGTANIAHLEENIARWDWELPIAVERELNDLINHETVTGPRYAPAMQRTIDTEVFA</sequence>
<dbReference type="PANTHER" id="PTHR43625">
    <property type="entry name" value="AFLATOXIN B1 ALDEHYDE REDUCTASE"/>
    <property type="match status" value="1"/>
</dbReference>
<dbReference type="InterPro" id="IPR023210">
    <property type="entry name" value="NADP_OxRdtase_dom"/>
</dbReference>
<keyword evidence="1" id="KW-0560">Oxidoreductase</keyword>
<organism evidence="3 4">
    <name type="scientific">Novosphingobium tardum</name>
    <dbReference type="NCBI Taxonomy" id="1538021"/>
    <lineage>
        <taxon>Bacteria</taxon>
        <taxon>Pseudomonadati</taxon>
        <taxon>Pseudomonadota</taxon>
        <taxon>Alphaproteobacteria</taxon>
        <taxon>Sphingomonadales</taxon>
        <taxon>Sphingomonadaceae</taxon>
        <taxon>Novosphingobium</taxon>
    </lineage>
</organism>
<keyword evidence="4" id="KW-1185">Reference proteome</keyword>
<reference evidence="4" key="1">
    <citation type="journal article" date="2019" name="Int. J. Syst. Evol. Microbiol.">
        <title>The Global Catalogue of Microorganisms (GCM) 10K type strain sequencing project: providing services to taxonomists for standard genome sequencing and annotation.</title>
        <authorList>
            <consortium name="The Broad Institute Genomics Platform"/>
            <consortium name="The Broad Institute Genome Sequencing Center for Infectious Disease"/>
            <person name="Wu L."/>
            <person name="Ma J."/>
        </authorList>
    </citation>
    <scope>NUCLEOTIDE SEQUENCE [LARGE SCALE GENOMIC DNA]</scope>
    <source>
        <strain evidence="4">CGMCC 1.12989</strain>
    </source>
</reference>
<dbReference type="InterPro" id="IPR050791">
    <property type="entry name" value="Aldo-Keto_reductase"/>
</dbReference>
<dbReference type="InterPro" id="IPR020471">
    <property type="entry name" value="AKR"/>
</dbReference>
<protein>
    <submittedName>
        <fullName evidence="3">Aldo/keto reductase</fullName>
    </submittedName>
</protein>
<evidence type="ECO:0000313" key="4">
    <source>
        <dbReference type="Proteomes" id="UP001595828"/>
    </source>
</evidence>
<dbReference type="SUPFAM" id="SSF51430">
    <property type="entry name" value="NAD(P)-linked oxidoreductase"/>
    <property type="match status" value="1"/>
</dbReference>
<gene>
    <name evidence="3" type="ORF">ACFO0A_03025</name>
</gene>
<proteinExistence type="predicted"/>
<evidence type="ECO:0000259" key="2">
    <source>
        <dbReference type="Pfam" id="PF00248"/>
    </source>
</evidence>
<dbReference type="EMBL" id="JBHSDR010000003">
    <property type="protein sequence ID" value="MFC4294029.1"/>
    <property type="molecule type" value="Genomic_DNA"/>
</dbReference>
<dbReference type="InterPro" id="IPR036812">
    <property type="entry name" value="NAD(P)_OxRdtase_dom_sf"/>
</dbReference>
<dbReference type="Proteomes" id="UP001595828">
    <property type="component" value="Unassembled WGS sequence"/>
</dbReference>
<dbReference type="PANTHER" id="PTHR43625:SF40">
    <property type="entry name" value="ALDO-KETO REDUCTASE YAKC [NADP(+)]"/>
    <property type="match status" value="1"/>
</dbReference>
<evidence type="ECO:0000313" key="3">
    <source>
        <dbReference type="EMBL" id="MFC4294029.1"/>
    </source>
</evidence>
<dbReference type="Pfam" id="PF00248">
    <property type="entry name" value="Aldo_ket_red"/>
    <property type="match status" value="1"/>
</dbReference>
<dbReference type="RefSeq" id="WP_379537502.1">
    <property type="nucleotide sequence ID" value="NZ_JBHSDR010000003.1"/>
</dbReference>
<evidence type="ECO:0000256" key="1">
    <source>
        <dbReference type="ARBA" id="ARBA00023002"/>
    </source>
</evidence>
<accession>A0ABV8RMV4</accession>
<dbReference type="Gene3D" id="3.20.20.100">
    <property type="entry name" value="NADP-dependent oxidoreductase domain"/>
    <property type="match status" value="1"/>
</dbReference>
<comment type="caution">
    <text evidence="3">The sequence shown here is derived from an EMBL/GenBank/DDBJ whole genome shotgun (WGS) entry which is preliminary data.</text>
</comment>